<proteinExistence type="predicted"/>
<comment type="caution">
    <text evidence="2">The sequence shown here is derived from an EMBL/GenBank/DDBJ whole genome shotgun (WGS) entry which is preliminary data.</text>
</comment>
<accession>A0AAX0WL17</accession>
<evidence type="ECO:0000313" key="3">
    <source>
        <dbReference type="Proteomes" id="UP000236075"/>
    </source>
</evidence>
<organism evidence="2 3">
    <name type="scientific">Akkermansia muciniphila</name>
    <dbReference type="NCBI Taxonomy" id="239935"/>
    <lineage>
        <taxon>Bacteria</taxon>
        <taxon>Pseudomonadati</taxon>
        <taxon>Verrucomicrobiota</taxon>
        <taxon>Verrucomicrobiia</taxon>
        <taxon>Verrucomicrobiales</taxon>
        <taxon>Akkermansiaceae</taxon>
        <taxon>Akkermansia</taxon>
    </lineage>
</organism>
<feature type="region of interest" description="Disordered" evidence="1">
    <location>
        <begin position="1"/>
        <end position="42"/>
    </location>
</feature>
<name>A0AAX0WL17_9BACT</name>
<sequence>MLTRPLPQGGQPWTPGKSEQKGGKGCVPEEESESRRKGLSRGVHALNFREEGLFAFANSV</sequence>
<gene>
    <name evidence="2" type="ORF">CXT95_05480</name>
</gene>
<evidence type="ECO:0000313" key="2">
    <source>
        <dbReference type="EMBL" id="PND04211.1"/>
    </source>
</evidence>
<dbReference type="AlphaFoldDB" id="A0AAX0WL17"/>
<dbReference type="Proteomes" id="UP000236075">
    <property type="component" value="Unassembled WGS sequence"/>
</dbReference>
<dbReference type="EMBL" id="PJLB01000005">
    <property type="protein sequence ID" value="PND04211.1"/>
    <property type="molecule type" value="Genomic_DNA"/>
</dbReference>
<reference evidence="2 3" key="1">
    <citation type="journal article" date="2017" name="BMC Genomics">
        <title>Genome sequencing of 39 Akkermansia muciniphila isolates reveals its population structure, genomic and functional diverisity, and global distribution in mammalian gut microbiotas.</title>
        <authorList>
            <person name="Guo X."/>
            <person name="Li S."/>
            <person name="Zhang J."/>
            <person name="Wu F."/>
            <person name="Li X."/>
            <person name="Wu D."/>
            <person name="Zhang M."/>
            <person name="Ou Z."/>
            <person name="Jie Z."/>
            <person name="Yan Q."/>
            <person name="Li P."/>
            <person name="Yi J."/>
            <person name="Peng Y."/>
        </authorList>
    </citation>
    <scope>NUCLEOTIDE SEQUENCE [LARGE SCALE GENOMIC DNA]</scope>
    <source>
        <strain evidence="2 3">GP28</strain>
    </source>
</reference>
<protein>
    <submittedName>
        <fullName evidence="2">Uncharacterized protein</fullName>
    </submittedName>
</protein>
<evidence type="ECO:0000256" key="1">
    <source>
        <dbReference type="SAM" id="MobiDB-lite"/>
    </source>
</evidence>